<dbReference type="Gene3D" id="3.90.1590.10">
    <property type="entry name" value="glutathione-dependent formaldehyde- activating enzyme (gfa)"/>
    <property type="match status" value="1"/>
</dbReference>
<dbReference type="PANTHER" id="PTHR33337:SF40">
    <property type="entry name" value="CENP-V_GFA DOMAIN-CONTAINING PROTEIN-RELATED"/>
    <property type="match status" value="1"/>
</dbReference>
<dbReference type="PROSITE" id="PS51891">
    <property type="entry name" value="CENP_V_GFA"/>
    <property type="match status" value="1"/>
</dbReference>
<reference evidence="6 7" key="1">
    <citation type="submission" date="2018-06" db="EMBL/GenBank/DDBJ databases">
        <title>Genomic Encyclopedia of Archaeal and Bacterial Type Strains, Phase II (KMG-II): from individual species to whole genera.</title>
        <authorList>
            <person name="Goeker M."/>
        </authorList>
    </citation>
    <scope>NUCLEOTIDE SEQUENCE [LARGE SCALE GENOMIC DNA]</scope>
    <source>
        <strain evidence="6 7">DSM 22011</strain>
    </source>
</reference>
<evidence type="ECO:0000256" key="1">
    <source>
        <dbReference type="ARBA" id="ARBA00005495"/>
    </source>
</evidence>
<dbReference type="GO" id="GO:0016846">
    <property type="term" value="F:carbon-sulfur lyase activity"/>
    <property type="evidence" value="ECO:0007669"/>
    <property type="project" value="InterPro"/>
</dbReference>
<dbReference type="EMBL" id="QLMG01000043">
    <property type="protein sequence ID" value="RAK12364.1"/>
    <property type="molecule type" value="Genomic_DNA"/>
</dbReference>
<dbReference type="GO" id="GO:0046872">
    <property type="term" value="F:metal ion binding"/>
    <property type="evidence" value="ECO:0007669"/>
    <property type="project" value="UniProtKB-KW"/>
</dbReference>
<proteinExistence type="inferred from homology"/>
<sequence length="139" mass="14911">MAGLTGRCLCEAVAYGLTGKPARTTICCCRFCQRATGGAQLILPVAPMSDFHLTRGGAASYTHVPEGSGKAVHLHFCRDCGTRLYMTYARWPDMVGLFGGTLDNPTVVRFDPTTTKQMGWMAPAPGVAMRHTAGVRICN</sequence>
<name>A0A327XUH8_9RHOB</name>
<comment type="similarity">
    <text evidence="1">Belongs to the Gfa family.</text>
</comment>
<dbReference type="RefSeq" id="WP_111551015.1">
    <property type="nucleotide sequence ID" value="NZ_LIQE01000041.1"/>
</dbReference>
<evidence type="ECO:0000313" key="6">
    <source>
        <dbReference type="EMBL" id="RAK12364.1"/>
    </source>
</evidence>
<evidence type="ECO:0000256" key="2">
    <source>
        <dbReference type="ARBA" id="ARBA00022723"/>
    </source>
</evidence>
<dbReference type="SUPFAM" id="SSF51316">
    <property type="entry name" value="Mss4-like"/>
    <property type="match status" value="1"/>
</dbReference>
<evidence type="ECO:0000313" key="7">
    <source>
        <dbReference type="Proteomes" id="UP000249165"/>
    </source>
</evidence>
<dbReference type="PANTHER" id="PTHR33337">
    <property type="entry name" value="GFA DOMAIN-CONTAINING PROTEIN"/>
    <property type="match status" value="1"/>
</dbReference>
<dbReference type="InterPro" id="IPR011057">
    <property type="entry name" value="Mss4-like_sf"/>
</dbReference>
<dbReference type="InterPro" id="IPR006913">
    <property type="entry name" value="CENP-V/GFA"/>
</dbReference>
<accession>A0A327XUH8</accession>
<keyword evidence="3" id="KW-0862">Zinc</keyword>
<dbReference type="Pfam" id="PF04828">
    <property type="entry name" value="GFA"/>
    <property type="match status" value="1"/>
</dbReference>
<protein>
    <recommendedName>
        <fullName evidence="5">CENP-V/GFA domain-containing protein</fullName>
    </recommendedName>
</protein>
<feature type="domain" description="CENP-V/GFA" evidence="5">
    <location>
        <begin position="4"/>
        <end position="121"/>
    </location>
</feature>
<comment type="caution">
    <text evidence="6">The sequence shown here is derived from an EMBL/GenBank/DDBJ whole genome shotgun (WGS) entry which is preliminary data.</text>
</comment>
<evidence type="ECO:0000259" key="5">
    <source>
        <dbReference type="PROSITE" id="PS51891"/>
    </source>
</evidence>
<gene>
    <name evidence="6" type="ORF">ATI53_10432</name>
</gene>
<evidence type="ECO:0000256" key="3">
    <source>
        <dbReference type="ARBA" id="ARBA00022833"/>
    </source>
</evidence>
<keyword evidence="7" id="KW-1185">Reference proteome</keyword>
<dbReference type="Proteomes" id="UP000249165">
    <property type="component" value="Unassembled WGS sequence"/>
</dbReference>
<organism evidence="6 7">
    <name type="scientific">Salipiger aestuarii</name>
    <dbReference type="NCBI Taxonomy" id="568098"/>
    <lineage>
        <taxon>Bacteria</taxon>
        <taxon>Pseudomonadati</taxon>
        <taxon>Pseudomonadota</taxon>
        <taxon>Alphaproteobacteria</taxon>
        <taxon>Rhodobacterales</taxon>
        <taxon>Roseobacteraceae</taxon>
        <taxon>Salipiger</taxon>
    </lineage>
</organism>
<evidence type="ECO:0000256" key="4">
    <source>
        <dbReference type="ARBA" id="ARBA00023239"/>
    </source>
</evidence>
<keyword evidence="4" id="KW-0456">Lyase</keyword>
<keyword evidence="2" id="KW-0479">Metal-binding</keyword>
<dbReference type="AlphaFoldDB" id="A0A327XUH8"/>
<dbReference type="OrthoDB" id="9807246at2"/>